<accession>A0A511J3D8</accession>
<dbReference type="Proteomes" id="UP000321830">
    <property type="component" value="Unassembled WGS sequence"/>
</dbReference>
<dbReference type="RefSeq" id="WP_146811624.1">
    <property type="nucleotide sequence ID" value="NZ_BJWF01000026.1"/>
</dbReference>
<evidence type="ECO:0000313" key="2">
    <source>
        <dbReference type="Proteomes" id="UP000321830"/>
    </source>
</evidence>
<comment type="caution">
    <text evidence="1">The sequence shown here is derived from an EMBL/GenBank/DDBJ whole genome shotgun (WGS) entry which is preliminary data.</text>
</comment>
<dbReference type="AlphaFoldDB" id="A0A511J3D8"/>
<organism evidence="1 2">
    <name type="scientific">Enterococcus villorum</name>
    <dbReference type="NCBI Taxonomy" id="112904"/>
    <lineage>
        <taxon>Bacteria</taxon>
        <taxon>Bacillati</taxon>
        <taxon>Bacillota</taxon>
        <taxon>Bacilli</taxon>
        <taxon>Lactobacillales</taxon>
        <taxon>Enterococcaceae</taxon>
        <taxon>Enterococcus</taxon>
    </lineage>
</organism>
<proteinExistence type="predicted"/>
<protein>
    <submittedName>
        <fullName evidence="1">Uncharacterized protein</fullName>
    </submittedName>
</protein>
<gene>
    <name evidence="1" type="ORF">EVI01_18730</name>
</gene>
<name>A0A511J3D8_9ENTE</name>
<dbReference type="EMBL" id="BJWF01000026">
    <property type="protein sequence ID" value="GEL92536.1"/>
    <property type="molecule type" value="Genomic_DNA"/>
</dbReference>
<reference evidence="1 2" key="1">
    <citation type="submission" date="2019-07" db="EMBL/GenBank/DDBJ databases">
        <title>Whole genome shotgun sequence of Enterococcus villorum NBRC 100699.</title>
        <authorList>
            <person name="Hosoyama A."/>
            <person name="Uohara A."/>
            <person name="Ohji S."/>
            <person name="Ichikawa N."/>
        </authorList>
    </citation>
    <scope>NUCLEOTIDE SEQUENCE [LARGE SCALE GENOMIC DNA]</scope>
    <source>
        <strain evidence="1 2">NBRC 100699</strain>
    </source>
</reference>
<evidence type="ECO:0000313" key="1">
    <source>
        <dbReference type="EMBL" id="GEL92536.1"/>
    </source>
</evidence>
<sequence length="106" mass="12236">MIDKHLMPLDLLPVINISLYSKFSTARLKNILLSSFSQHAQMNISDTIHQQTDIVISDLILSKEVFENLGITCKIIYIQLPLSENDYQKLQKNFIQISKEKIKMNS</sequence>